<proteinExistence type="predicted"/>
<evidence type="ECO:0000256" key="1">
    <source>
        <dbReference type="SAM" id="Phobius"/>
    </source>
</evidence>
<gene>
    <name evidence="2" type="ORF">LQV63_09165</name>
</gene>
<dbReference type="Proteomes" id="UP001199916">
    <property type="component" value="Unassembled WGS sequence"/>
</dbReference>
<feature type="transmembrane region" description="Helical" evidence="1">
    <location>
        <begin position="170"/>
        <end position="193"/>
    </location>
</feature>
<feature type="transmembrane region" description="Helical" evidence="1">
    <location>
        <begin position="137"/>
        <end position="158"/>
    </location>
</feature>
<feature type="transmembrane region" description="Helical" evidence="1">
    <location>
        <begin position="90"/>
        <end position="108"/>
    </location>
</feature>
<protein>
    <recommendedName>
        <fullName evidence="4">ABC transporter permease</fullName>
    </recommendedName>
</protein>
<sequence>MNKRALWVLDVRGSVSWIPLPLGAVALVLAALRLCNQANPPSAHYMHEWAAIPFTVMMTGILTQREWSAGMMELVSTWPISHVSLVMRKLSLSVLAVLLYEAIWYAVYQFRFGTVAVNVHVYGGTEAVFRPASWWELVAMVAPAGVFFAALTLAVMVWTRRWYVGISAAFGWWMLESMTKGALTGSASAMTFHLPDATVFTVNRIGFAVAAIVLAVVSIIGLEQRERWAVSHDTD</sequence>
<keyword evidence="1" id="KW-0472">Membrane</keyword>
<evidence type="ECO:0008006" key="4">
    <source>
        <dbReference type="Google" id="ProtNLM"/>
    </source>
</evidence>
<organism evidence="2 3">
    <name type="scientific">Paenibacillus profundus</name>
    <dbReference type="NCBI Taxonomy" id="1173085"/>
    <lineage>
        <taxon>Bacteria</taxon>
        <taxon>Bacillati</taxon>
        <taxon>Bacillota</taxon>
        <taxon>Bacilli</taxon>
        <taxon>Bacillales</taxon>
        <taxon>Paenibacillaceae</taxon>
        <taxon>Paenibacillus</taxon>
    </lineage>
</organism>
<name>A0ABS8YG10_9BACL</name>
<evidence type="ECO:0000313" key="2">
    <source>
        <dbReference type="EMBL" id="MCE5169480.1"/>
    </source>
</evidence>
<comment type="caution">
    <text evidence="2">The sequence shown here is derived from an EMBL/GenBank/DDBJ whole genome shotgun (WGS) entry which is preliminary data.</text>
</comment>
<feature type="transmembrane region" description="Helical" evidence="1">
    <location>
        <begin position="205"/>
        <end position="222"/>
    </location>
</feature>
<keyword evidence="3" id="KW-1185">Reference proteome</keyword>
<dbReference type="RefSeq" id="WP_233696458.1">
    <property type="nucleotide sequence ID" value="NZ_JAJNBZ010000005.1"/>
</dbReference>
<dbReference type="EMBL" id="JAJNBZ010000005">
    <property type="protein sequence ID" value="MCE5169480.1"/>
    <property type="molecule type" value="Genomic_DNA"/>
</dbReference>
<keyword evidence="1" id="KW-1133">Transmembrane helix</keyword>
<feature type="transmembrane region" description="Helical" evidence="1">
    <location>
        <begin position="15"/>
        <end position="35"/>
    </location>
</feature>
<evidence type="ECO:0000313" key="3">
    <source>
        <dbReference type="Proteomes" id="UP001199916"/>
    </source>
</evidence>
<keyword evidence="1" id="KW-0812">Transmembrane</keyword>
<reference evidence="2 3" key="1">
    <citation type="submission" date="2021-11" db="EMBL/GenBank/DDBJ databases">
        <title>Draft genome sequence of Paenibacillus profundus YoMME, a new Gram-positive bacteria with exoelectrogenic properties.</title>
        <authorList>
            <person name="Hubenova Y."/>
            <person name="Hubenova E."/>
            <person name="Manasiev Y."/>
            <person name="Peykov S."/>
            <person name="Mitov M."/>
        </authorList>
    </citation>
    <scope>NUCLEOTIDE SEQUENCE [LARGE SCALE GENOMIC DNA]</scope>
    <source>
        <strain evidence="2 3">YoMME</strain>
    </source>
</reference>
<accession>A0ABS8YG10</accession>